<accession>A0A5P2BE61</accession>
<reference evidence="2 3" key="1">
    <citation type="submission" date="2018-05" db="EMBL/GenBank/DDBJ databases">
        <title>Streptomyces venezuelae.</title>
        <authorList>
            <person name="Kim W."/>
            <person name="Lee N."/>
            <person name="Cho B.-K."/>
        </authorList>
    </citation>
    <scope>NUCLEOTIDE SEQUENCE [LARGE SCALE GENOMIC DNA]</scope>
    <source>
        <strain evidence="2 3">ATCC 14583</strain>
    </source>
</reference>
<sequence>MALRQHITERQRRLGVELRKLRENAGLNLIEAAALIGVGRPHMTHIEAARTGIPTERLRTLVAKYGCTSETYVSELVHLSESNGKGWWSEYRKELPQQLLDLAELENRATSIASYETLLVPGLLQTESYMRTLFQNARPSARPAEIDRLVRFRLARQRILAGEHPPQLHVVIHEAALRMVVGDPQIMRNQLAHLIRSSSNPHVTIQILSFDQGTQAWRSAPFLLLSPGVPGLETVFVEHPAAGMTLHDSEAISQYQATIAALGASALAPIVNESTPDRLEDRDSLGLIQHIHYAHSGARR</sequence>
<dbReference type="SUPFAM" id="SSF47413">
    <property type="entry name" value="lambda repressor-like DNA-binding domains"/>
    <property type="match status" value="1"/>
</dbReference>
<dbReference type="CDD" id="cd00093">
    <property type="entry name" value="HTH_XRE"/>
    <property type="match status" value="1"/>
</dbReference>
<dbReference type="InterPro" id="IPR001387">
    <property type="entry name" value="Cro/C1-type_HTH"/>
</dbReference>
<dbReference type="OrthoDB" id="3462393at2"/>
<feature type="domain" description="HTH cro/C1-type" evidence="1">
    <location>
        <begin position="18"/>
        <end position="73"/>
    </location>
</feature>
<evidence type="ECO:0000313" key="2">
    <source>
        <dbReference type="EMBL" id="QES28626.1"/>
    </source>
</evidence>
<evidence type="ECO:0000313" key="3">
    <source>
        <dbReference type="Proteomes" id="UP000323046"/>
    </source>
</evidence>
<organism evidence="2 3">
    <name type="scientific">Streptomyces venezuelae</name>
    <dbReference type="NCBI Taxonomy" id="54571"/>
    <lineage>
        <taxon>Bacteria</taxon>
        <taxon>Bacillati</taxon>
        <taxon>Actinomycetota</taxon>
        <taxon>Actinomycetes</taxon>
        <taxon>Kitasatosporales</taxon>
        <taxon>Streptomycetaceae</taxon>
        <taxon>Streptomyces</taxon>
    </lineage>
</organism>
<dbReference type="EMBL" id="CP029193">
    <property type="protein sequence ID" value="QES28626.1"/>
    <property type="molecule type" value="Genomic_DNA"/>
</dbReference>
<protein>
    <submittedName>
        <fullName evidence="2">XRE family transcriptional regulator</fullName>
    </submittedName>
</protein>
<gene>
    <name evidence="2" type="ORF">DEJ47_21250</name>
</gene>
<dbReference type="RefSeq" id="WP_150170641.1">
    <property type="nucleotide sequence ID" value="NZ_CP029193.1"/>
</dbReference>
<dbReference type="Proteomes" id="UP000323046">
    <property type="component" value="Chromosome"/>
</dbReference>
<dbReference type="SMART" id="SM00530">
    <property type="entry name" value="HTH_XRE"/>
    <property type="match status" value="1"/>
</dbReference>
<dbReference type="PROSITE" id="PS50943">
    <property type="entry name" value="HTH_CROC1"/>
    <property type="match status" value="1"/>
</dbReference>
<proteinExistence type="predicted"/>
<keyword evidence="3" id="KW-1185">Reference proteome</keyword>
<dbReference type="GO" id="GO:0003677">
    <property type="term" value="F:DNA binding"/>
    <property type="evidence" value="ECO:0007669"/>
    <property type="project" value="InterPro"/>
</dbReference>
<dbReference type="InterPro" id="IPR010982">
    <property type="entry name" value="Lambda_DNA-bd_dom_sf"/>
</dbReference>
<name>A0A5P2BE61_STRVZ</name>
<dbReference type="Pfam" id="PF13560">
    <property type="entry name" value="HTH_31"/>
    <property type="match status" value="1"/>
</dbReference>
<evidence type="ECO:0000259" key="1">
    <source>
        <dbReference type="PROSITE" id="PS50943"/>
    </source>
</evidence>
<dbReference type="Pfam" id="PF19054">
    <property type="entry name" value="DUF5753"/>
    <property type="match status" value="1"/>
</dbReference>
<dbReference type="Gene3D" id="1.10.260.40">
    <property type="entry name" value="lambda repressor-like DNA-binding domains"/>
    <property type="match status" value="1"/>
</dbReference>
<dbReference type="AlphaFoldDB" id="A0A5P2BE61"/>
<dbReference type="InterPro" id="IPR043917">
    <property type="entry name" value="DUF5753"/>
</dbReference>